<evidence type="ECO:0000256" key="6">
    <source>
        <dbReference type="PROSITE-ProRule" id="PRU00169"/>
    </source>
</evidence>
<keyword evidence="2" id="KW-0067">ATP-binding</keyword>
<dbReference type="InterPro" id="IPR027417">
    <property type="entry name" value="P-loop_NTPase"/>
</dbReference>
<dbReference type="SMART" id="SM00382">
    <property type="entry name" value="AAA"/>
    <property type="match status" value="1"/>
</dbReference>
<evidence type="ECO:0000259" key="7">
    <source>
        <dbReference type="PROSITE" id="PS50045"/>
    </source>
</evidence>
<dbReference type="PROSITE" id="PS50110">
    <property type="entry name" value="RESPONSE_REGULATORY"/>
    <property type="match status" value="1"/>
</dbReference>
<keyword evidence="6" id="KW-0597">Phosphoprotein</keyword>
<dbReference type="CDD" id="cd00009">
    <property type="entry name" value="AAA"/>
    <property type="match status" value="1"/>
</dbReference>
<dbReference type="Gene3D" id="3.40.50.300">
    <property type="entry name" value="P-loop containing nucleotide triphosphate hydrolases"/>
    <property type="match status" value="1"/>
</dbReference>
<accession>A0ABV7HE65</accession>
<dbReference type="PROSITE" id="PS00688">
    <property type="entry name" value="SIGMA54_INTERACT_3"/>
    <property type="match status" value="1"/>
</dbReference>
<keyword evidence="1" id="KW-0547">Nucleotide-binding</keyword>
<feature type="domain" description="Sigma-54 factor interaction" evidence="7">
    <location>
        <begin position="147"/>
        <end position="371"/>
    </location>
</feature>
<name>A0ABV7HE65_9GAMM</name>
<dbReference type="Pfam" id="PF00072">
    <property type="entry name" value="Response_reg"/>
    <property type="match status" value="1"/>
</dbReference>
<sequence length="624" mass="71295">MNILLVDHDPLNVELYTEFLQSQGHIVSSAVSGEDALRLPENMISNTDVALIDRRMPGLNSFDTGRQLRRIAQHLVTVMLTTDKNLEGAIEALRDHDFDDYLSKAEIPHRLNEVLNRAERISSQRREHFDDPFPSPFSSNVWPQHQLIGHSSAYVTLMKLINLAAKSDKNVIIEGETGTGKELVARRIHELSDRKYEKFIAVNCAAVPEELLESEFFGHTKGAFTGAIKDKKGLLEQANNGTLFLDEIGDMPLSLQAKLLRVLEVQTVTPLGSHQARPINVRVLCATHCDLRVMVEQKTFRKDLFFRICVIPVYVPTLQQRQDDIEDLARYFMQNMDTSKDISPQALKQLRSYPWPGNIRELKNAIDRAMAFSNHSRLLPEDFDFLAAPSAANSTPVPSPAFQESNHSLLWSNFEKNGFRLWRILNDTVIQQQLIRLFEDFQYIKKGHTGRLVAPQPASIEVPIEYLCPTSKRIERQSFTFHFYPVNTYSRNTPSNNTPDMVHQDVLKGLPDTYLFKLLYPHSKAVSSNTKIIQALVLRYILDHKQTSNLKSVFQQLMPPLVDEEVALRTLGLRAQNRCYTGTDALRAYLCSKPELFYGISSELKRNPQSILHRIQDVFPDYKR</sequence>
<dbReference type="InterPro" id="IPR025662">
    <property type="entry name" value="Sigma_54_int_dom_ATP-bd_1"/>
</dbReference>
<dbReference type="SUPFAM" id="SSF52172">
    <property type="entry name" value="CheY-like"/>
    <property type="match status" value="1"/>
</dbReference>
<keyword evidence="5" id="KW-0804">Transcription</keyword>
<comment type="caution">
    <text evidence="9">The sequence shown here is derived from an EMBL/GenBank/DDBJ whole genome shotgun (WGS) entry which is preliminary data.</text>
</comment>
<evidence type="ECO:0000259" key="8">
    <source>
        <dbReference type="PROSITE" id="PS50110"/>
    </source>
</evidence>
<evidence type="ECO:0000256" key="1">
    <source>
        <dbReference type="ARBA" id="ARBA00022741"/>
    </source>
</evidence>
<evidence type="ECO:0000313" key="9">
    <source>
        <dbReference type="EMBL" id="MFC3150984.1"/>
    </source>
</evidence>
<evidence type="ECO:0000256" key="5">
    <source>
        <dbReference type="ARBA" id="ARBA00023163"/>
    </source>
</evidence>
<dbReference type="InterPro" id="IPR003593">
    <property type="entry name" value="AAA+_ATPase"/>
</dbReference>
<dbReference type="Pfam" id="PF00158">
    <property type="entry name" value="Sigma54_activat"/>
    <property type="match status" value="1"/>
</dbReference>
<evidence type="ECO:0000256" key="4">
    <source>
        <dbReference type="ARBA" id="ARBA00023125"/>
    </source>
</evidence>
<feature type="modified residue" description="4-aspartylphosphate" evidence="6">
    <location>
        <position position="53"/>
    </location>
</feature>
<proteinExistence type="predicted"/>
<feature type="domain" description="Response regulatory" evidence="8">
    <location>
        <begin position="2"/>
        <end position="119"/>
    </location>
</feature>
<dbReference type="InterPro" id="IPR058031">
    <property type="entry name" value="AAA_lid_NorR"/>
</dbReference>
<dbReference type="CDD" id="cd00156">
    <property type="entry name" value="REC"/>
    <property type="match status" value="1"/>
</dbReference>
<dbReference type="Gene3D" id="3.40.50.2300">
    <property type="match status" value="1"/>
</dbReference>
<organism evidence="9 10">
    <name type="scientific">Litoribrevibacter euphylliae</name>
    <dbReference type="NCBI Taxonomy" id="1834034"/>
    <lineage>
        <taxon>Bacteria</taxon>
        <taxon>Pseudomonadati</taxon>
        <taxon>Pseudomonadota</taxon>
        <taxon>Gammaproteobacteria</taxon>
        <taxon>Oceanospirillales</taxon>
        <taxon>Oceanospirillaceae</taxon>
        <taxon>Litoribrevibacter</taxon>
    </lineage>
</organism>
<protein>
    <submittedName>
        <fullName evidence="9">Sigma-54-dependent transcriptional regulator</fullName>
    </submittedName>
</protein>
<dbReference type="InterPro" id="IPR001789">
    <property type="entry name" value="Sig_transdc_resp-reg_receiver"/>
</dbReference>
<dbReference type="EMBL" id="JBHRSZ010000004">
    <property type="protein sequence ID" value="MFC3150984.1"/>
    <property type="molecule type" value="Genomic_DNA"/>
</dbReference>
<dbReference type="RefSeq" id="WP_386718914.1">
    <property type="nucleotide sequence ID" value="NZ_JBHRSZ010000004.1"/>
</dbReference>
<dbReference type="PROSITE" id="PS50045">
    <property type="entry name" value="SIGMA54_INTERACT_4"/>
    <property type="match status" value="1"/>
</dbReference>
<dbReference type="InterPro" id="IPR002078">
    <property type="entry name" value="Sigma_54_int"/>
</dbReference>
<dbReference type="InterPro" id="IPR025943">
    <property type="entry name" value="Sigma_54_int_dom_ATP-bd_2"/>
</dbReference>
<dbReference type="Proteomes" id="UP001595476">
    <property type="component" value="Unassembled WGS sequence"/>
</dbReference>
<gene>
    <name evidence="9" type="ORF">ACFOEK_08090</name>
</gene>
<keyword evidence="3" id="KW-0805">Transcription regulation</keyword>
<dbReference type="InterPro" id="IPR025944">
    <property type="entry name" value="Sigma_54_int_dom_CS"/>
</dbReference>
<evidence type="ECO:0000313" key="10">
    <source>
        <dbReference type="Proteomes" id="UP001595476"/>
    </source>
</evidence>
<keyword evidence="4" id="KW-0238">DNA-binding</keyword>
<reference evidence="10" key="1">
    <citation type="journal article" date="2019" name="Int. J. Syst. Evol. Microbiol.">
        <title>The Global Catalogue of Microorganisms (GCM) 10K type strain sequencing project: providing services to taxonomists for standard genome sequencing and annotation.</title>
        <authorList>
            <consortium name="The Broad Institute Genomics Platform"/>
            <consortium name="The Broad Institute Genome Sequencing Center for Infectious Disease"/>
            <person name="Wu L."/>
            <person name="Ma J."/>
        </authorList>
    </citation>
    <scope>NUCLEOTIDE SEQUENCE [LARGE SCALE GENOMIC DNA]</scope>
    <source>
        <strain evidence="10">KCTC 52438</strain>
    </source>
</reference>
<dbReference type="InterPro" id="IPR011006">
    <property type="entry name" value="CheY-like_superfamily"/>
</dbReference>
<dbReference type="Pfam" id="PF25601">
    <property type="entry name" value="AAA_lid_14"/>
    <property type="match status" value="1"/>
</dbReference>
<dbReference type="PANTHER" id="PTHR32071">
    <property type="entry name" value="TRANSCRIPTIONAL REGULATORY PROTEIN"/>
    <property type="match status" value="1"/>
</dbReference>
<dbReference type="Gene3D" id="1.10.8.60">
    <property type="match status" value="1"/>
</dbReference>
<evidence type="ECO:0000256" key="2">
    <source>
        <dbReference type="ARBA" id="ARBA00022840"/>
    </source>
</evidence>
<evidence type="ECO:0000256" key="3">
    <source>
        <dbReference type="ARBA" id="ARBA00023015"/>
    </source>
</evidence>
<dbReference type="SUPFAM" id="SSF52540">
    <property type="entry name" value="P-loop containing nucleoside triphosphate hydrolases"/>
    <property type="match status" value="1"/>
</dbReference>
<dbReference type="SMART" id="SM00448">
    <property type="entry name" value="REC"/>
    <property type="match status" value="1"/>
</dbReference>
<dbReference type="PROSITE" id="PS00675">
    <property type="entry name" value="SIGMA54_INTERACT_1"/>
    <property type="match status" value="1"/>
</dbReference>
<dbReference type="PROSITE" id="PS00676">
    <property type="entry name" value="SIGMA54_INTERACT_2"/>
    <property type="match status" value="1"/>
</dbReference>
<keyword evidence="10" id="KW-1185">Reference proteome</keyword>